<dbReference type="SUPFAM" id="SSF49764">
    <property type="entry name" value="HSP20-like chaperones"/>
    <property type="match status" value="1"/>
</dbReference>
<accession>A0A0D3JY68</accession>
<dbReference type="GeneID" id="17257895"/>
<dbReference type="InterPro" id="IPR008978">
    <property type="entry name" value="HSP20-like_chaperone"/>
</dbReference>
<dbReference type="GO" id="GO:0051082">
    <property type="term" value="F:unfolded protein binding"/>
    <property type="evidence" value="ECO:0007669"/>
    <property type="project" value="TreeGrafter"/>
</dbReference>
<dbReference type="GeneID" id="17273999"/>
<reference evidence="3" key="1">
    <citation type="journal article" date="2013" name="Nature">
        <title>Pan genome of the phytoplankton Emiliania underpins its global distribution.</title>
        <authorList>
            <person name="Read B.A."/>
            <person name="Kegel J."/>
            <person name="Klute M.J."/>
            <person name="Kuo A."/>
            <person name="Lefebvre S.C."/>
            <person name="Maumus F."/>
            <person name="Mayer C."/>
            <person name="Miller J."/>
            <person name="Monier A."/>
            <person name="Salamov A."/>
            <person name="Young J."/>
            <person name="Aguilar M."/>
            <person name="Claverie J.M."/>
            <person name="Frickenhaus S."/>
            <person name="Gonzalez K."/>
            <person name="Herman E.K."/>
            <person name="Lin Y.C."/>
            <person name="Napier J."/>
            <person name="Ogata H."/>
            <person name="Sarno A.F."/>
            <person name="Shmutz J."/>
            <person name="Schroeder D."/>
            <person name="de Vargas C."/>
            <person name="Verret F."/>
            <person name="von Dassow P."/>
            <person name="Valentin K."/>
            <person name="Van de Peer Y."/>
            <person name="Wheeler G."/>
            <person name="Dacks J.B."/>
            <person name="Delwiche C.F."/>
            <person name="Dyhrman S.T."/>
            <person name="Glockner G."/>
            <person name="John U."/>
            <person name="Richards T."/>
            <person name="Worden A.Z."/>
            <person name="Zhang X."/>
            <person name="Grigoriev I.V."/>
            <person name="Allen A.E."/>
            <person name="Bidle K."/>
            <person name="Borodovsky M."/>
            <person name="Bowler C."/>
            <person name="Brownlee C."/>
            <person name="Cock J.M."/>
            <person name="Elias M."/>
            <person name="Gladyshev V.N."/>
            <person name="Groth M."/>
            <person name="Guda C."/>
            <person name="Hadaegh A."/>
            <person name="Iglesias-Rodriguez M.D."/>
            <person name="Jenkins J."/>
            <person name="Jones B.M."/>
            <person name="Lawson T."/>
            <person name="Leese F."/>
            <person name="Lindquist E."/>
            <person name="Lobanov A."/>
            <person name="Lomsadze A."/>
            <person name="Malik S.B."/>
            <person name="Marsh M.E."/>
            <person name="Mackinder L."/>
            <person name="Mock T."/>
            <person name="Mueller-Roeber B."/>
            <person name="Pagarete A."/>
            <person name="Parker M."/>
            <person name="Probert I."/>
            <person name="Quesneville H."/>
            <person name="Raines C."/>
            <person name="Rensing S.A."/>
            <person name="Riano-Pachon D.M."/>
            <person name="Richier S."/>
            <person name="Rokitta S."/>
            <person name="Shiraiwa Y."/>
            <person name="Soanes D.M."/>
            <person name="van der Giezen M."/>
            <person name="Wahlund T.M."/>
            <person name="Williams B."/>
            <person name="Wilson W."/>
            <person name="Wolfe G."/>
            <person name="Wurch L.L."/>
        </authorList>
    </citation>
    <scope>NUCLEOTIDE SEQUENCE</scope>
</reference>
<keyword evidence="3" id="KW-1185">Reference proteome</keyword>
<dbReference type="InterPro" id="IPR007052">
    <property type="entry name" value="CS_dom"/>
</dbReference>
<evidence type="ECO:0000259" key="1">
    <source>
        <dbReference type="PROSITE" id="PS51203"/>
    </source>
</evidence>
<dbReference type="KEGG" id="ehx:EMIHUDRAFT_434770"/>
<dbReference type="RefSeq" id="XP_005780882.1">
    <property type="nucleotide sequence ID" value="XM_005780825.1"/>
</dbReference>
<dbReference type="CDD" id="cd06467">
    <property type="entry name" value="p23_NUDC_like"/>
    <property type="match status" value="1"/>
</dbReference>
<dbReference type="eggNOG" id="ENOG502S8MC">
    <property type="taxonomic scope" value="Eukaryota"/>
</dbReference>
<dbReference type="KEGG" id="ehx:EMIHUDRAFT_446045"/>
<organism evidence="2 3">
    <name type="scientific">Emiliania huxleyi (strain CCMP1516)</name>
    <dbReference type="NCBI Taxonomy" id="280463"/>
    <lineage>
        <taxon>Eukaryota</taxon>
        <taxon>Haptista</taxon>
        <taxon>Haptophyta</taxon>
        <taxon>Prymnesiophyceae</taxon>
        <taxon>Isochrysidales</taxon>
        <taxon>Noelaerhabdaceae</taxon>
        <taxon>Emiliania</taxon>
    </lineage>
</organism>
<dbReference type="AlphaFoldDB" id="A0A0D3JY68"/>
<dbReference type="HOGENOM" id="CLU_1605780_0_0_1"/>
<dbReference type="PROSITE" id="PS51203">
    <property type="entry name" value="CS"/>
    <property type="match status" value="1"/>
</dbReference>
<feature type="domain" description="CS" evidence="1">
    <location>
        <begin position="17"/>
        <end position="109"/>
    </location>
</feature>
<name>A0A0D3JY68_EMIH1</name>
<dbReference type="PaxDb" id="2903-EOD11735"/>
<dbReference type="Proteomes" id="UP000013827">
    <property type="component" value="Unassembled WGS sequence"/>
</dbReference>
<dbReference type="Gene3D" id="2.60.40.790">
    <property type="match status" value="1"/>
</dbReference>
<evidence type="ECO:0000313" key="3">
    <source>
        <dbReference type="Proteomes" id="UP000013827"/>
    </source>
</evidence>
<dbReference type="RefSeq" id="XP_005764164.1">
    <property type="nucleotide sequence ID" value="XM_005764107.1"/>
</dbReference>
<dbReference type="InterPro" id="IPR037898">
    <property type="entry name" value="NudC_fam"/>
</dbReference>
<sequence length="166" mass="17797">MAISPDLSDPLDDAKGGISLWGRWLQDRDEQVVLKLRVATGTKGRAVRVDFKSASLKVAVNAEVCMDGTLSAQVLPDECEWQLDDDAEGGRELVVTLRKASPGWWDRVLQQDAPISTKAFDEPPFMLGGMTDLQCAPPPALARGTTSLRTARAAAGTRACGTTSRG</sequence>
<protein>
    <recommendedName>
        <fullName evidence="1">CS domain-containing protein</fullName>
    </recommendedName>
</protein>
<proteinExistence type="predicted"/>
<reference evidence="2" key="2">
    <citation type="submission" date="2024-10" db="UniProtKB">
        <authorList>
            <consortium name="EnsemblProtists"/>
        </authorList>
    </citation>
    <scope>IDENTIFICATION</scope>
</reference>
<evidence type="ECO:0000313" key="2">
    <source>
        <dbReference type="EnsemblProtists" id="EOD28453"/>
    </source>
</evidence>
<dbReference type="EnsemblProtists" id="EOD28453">
    <property type="protein sequence ID" value="EOD28453"/>
    <property type="gene ID" value="EMIHUDRAFT_434770"/>
</dbReference>
<dbReference type="Pfam" id="PF04969">
    <property type="entry name" value="CS"/>
    <property type="match status" value="1"/>
</dbReference>
<dbReference type="GO" id="GO:0005737">
    <property type="term" value="C:cytoplasm"/>
    <property type="evidence" value="ECO:0007669"/>
    <property type="project" value="TreeGrafter"/>
</dbReference>
<dbReference type="PANTHER" id="PTHR12356">
    <property type="entry name" value="NUCLEAR MOVEMENT PROTEIN NUDC"/>
    <property type="match status" value="1"/>
</dbReference>
<dbReference type="EnsemblProtists" id="EOD11735">
    <property type="protein sequence ID" value="EOD11735"/>
    <property type="gene ID" value="EMIHUDRAFT_446045"/>
</dbReference>
<dbReference type="GO" id="GO:0006457">
    <property type="term" value="P:protein folding"/>
    <property type="evidence" value="ECO:0007669"/>
    <property type="project" value="TreeGrafter"/>
</dbReference>